<keyword evidence="2" id="KW-1185">Reference proteome</keyword>
<protein>
    <submittedName>
        <fullName evidence="1">Uncharacterized protein</fullName>
    </submittedName>
</protein>
<reference evidence="1 2" key="1">
    <citation type="journal article" date="2023" name="Life. Sci Alliance">
        <title>Evolutionary insights into 3D genome organization and epigenetic landscape of Vigna mungo.</title>
        <authorList>
            <person name="Junaid A."/>
            <person name="Singh B."/>
            <person name="Bhatia S."/>
        </authorList>
    </citation>
    <scope>NUCLEOTIDE SEQUENCE [LARGE SCALE GENOMIC DNA]</scope>
    <source>
        <strain evidence="1">Urdbean</strain>
    </source>
</reference>
<accession>A0AAQ3NF56</accession>
<proteinExistence type="predicted"/>
<evidence type="ECO:0000313" key="2">
    <source>
        <dbReference type="Proteomes" id="UP001374535"/>
    </source>
</evidence>
<dbReference type="Proteomes" id="UP001374535">
    <property type="component" value="Chromosome 6"/>
</dbReference>
<name>A0AAQ3NF56_VIGMU</name>
<gene>
    <name evidence="1" type="ORF">V8G54_020904</name>
</gene>
<evidence type="ECO:0000313" key="1">
    <source>
        <dbReference type="EMBL" id="WVZ07558.1"/>
    </source>
</evidence>
<dbReference type="AlphaFoldDB" id="A0AAQ3NF56"/>
<organism evidence="1 2">
    <name type="scientific">Vigna mungo</name>
    <name type="common">Black gram</name>
    <name type="synonym">Phaseolus mungo</name>
    <dbReference type="NCBI Taxonomy" id="3915"/>
    <lineage>
        <taxon>Eukaryota</taxon>
        <taxon>Viridiplantae</taxon>
        <taxon>Streptophyta</taxon>
        <taxon>Embryophyta</taxon>
        <taxon>Tracheophyta</taxon>
        <taxon>Spermatophyta</taxon>
        <taxon>Magnoliopsida</taxon>
        <taxon>eudicotyledons</taxon>
        <taxon>Gunneridae</taxon>
        <taxon>Pentapetalae</taxon>
        <taxon>rosids</taxon>
        <taxon>fabids</taxon>
        <taxon>Fabales</taxon>
        <taxon>Fabaceae</taxon>
        <taxon>Papilionoideae</taxon>
        <taxon>50 kb inversion clade</taxon>
        <taxon>NPAAA clade</taxon>
        <taxon>indigoferoid/millettioid clade</taxon>
        <taxon>Phaseoleae</taxon>
        <taxon>Vigna</taxon>
    </lineage>
</organism>
<sequence>MLHPSSQAVDIVQRKRIICHTKLFRSARTIRFYKRFKQSSHTIDHICSRNLRTILKSPLETPVVEISESILRQKPLKLTLQLALHLHIHELKLLMAIGKSKPHPPKQKVQLLHPILTPSLQLSGNVRRAHHGVKQTPLL</sequence>
<dbReference type="EMBL" id="CP144695">
    <property type="protein sequence ID" value="WVZ07558.1"/>
    <property type="molecule type" value="Genomic_DNA"/>
</dbReference>